<gene>
    <name evidence="2" type="ORF">BTM25_26830</name>
</gene>
<protein>
    <recommendedName>
        <fullName evidence="1">N-acetyltransferase domain-containing protein</fullName>
    </recommendedName>
</protein>
<feature type="domain" description="N-acetyltransferase" evidence="1">
    <location>
        <begin position="5"/>
        <end position="171"/>
    </location>
</feature>
<dbReference type="EMBL" id="MTBP01000002">
    <property type="protein sequence ID" value="POM24056.1"/>
    <property type="molecule type" value="Genomic_DNA"/>
</dbReference>
<proteinExistence type="predicted"/>
<dbReference type="InterPro" id="IPR000182">
    <property type="entry name" value="GNAT_dom"/>
</dbReference>
<dbReference type="InterPro" id="IPR016181">
    <property type="entry name" value="Acyl_CoA_acyltransferase"/>
</dbReference>
<evidence type="ECO:0000259" key="1">
    <source>
        <dbReference type="PROSITE" id="PS51186"/>
    </source>
</evidence>
<dbReference type="RefSeq" id="WP_235828391.1">
    <property type="nucleotide sequence ID" value="NZ_MTBP01000002.1"/>
</dbReference>
<evidence type="ECO:0000313" key="2">
    <source>
        <dbReference type="EMBL" id="POM24056.1"/>
    </source>
</evidence>
<comment type="caution">
    <text evidence="2">The sequence shown here is derived from an EMBL/GenBank/DDBJ whole genome shotgun (WGS) entry which is preliminary data.</text>
</comment>
<organism evidence="2 3">
    <name type="scientific">Actinomadura rubteroloni</name>
    <dbReference type="NCBI Taxonomy" id="1926885"/>
    <lineage>
        <taxon>Bacteria</taxon>
        <taxon>Bacillati</taxon>
        <taxon>Actinomycetota</taxon>
        <taxon>Actinomycetes</taxon>
        <taxon>Streptosporangiales</taxon>
        <taxon>Thermomonosporaceae</taxon>
        <taxon>Actinomadura</taxon>
    </lineage>
</organism>
<dbReference type="PROSITE" id="PS51186">
    <property type="entry name" value="GNAT"/>
    <property type="match status" value="1"/>
</dbReference>
<dbReference type="AlphaFoldDB" id="A0A2P4UGA6"/>
<evidence type="ECO:0000313" key="3">
    <source>
        <dbReference type="Proteomes" id="UP000242367"/>
    </source>
</evidence>
<dbReference type="GO" id="GO:0016747">
    <property type="term" value="F:acyltransferase activity, transferring groups other than amino-acyl groups"/>
    <property type="evidence" value="ECO:0007669"/>
    <property type="project" value="InterPro"/>
</dbReference>
<sequence length="177" mass="19731">MPSGYLMRPARPDDEDPVAAMIHARAAWMDARGLDGWRDWADAAERLAAQVGDPSVPVWALIRTADDRVAGITSVYTDTPSWGWTDAERAESAVFLATTVTDPALRGDRPGHRIAAWALDHAARNGQTWVRRGCFGTGLLRYYRDVQGWTLIRTVQRHGKPTHLLARRTEQRVDADS</sequence>
<name>A0A2P4UGA6_9ACTN</name>
<keyword evidence="3" id="KW-1185">Reference proteome</keyword>
<dbReference type="Gene3D" id="3.40.630.30">
    <property type="match status" value="1"/>
</dbReference>
<dbReference type="Proteomes" id="UP000242367">
    <property type="component" value="Unassembled WGS sequence"/>
</dbReference>
<accession>A0A2P4UGA6</accession>
<reference evidence="2 3" key="1">
    <citation type="journal article" date="2017" name="Chemistry">
        <title>Isolation, Biosynthesis and Chemical Modifications of Rubterolones A-F: Rare Tropolone Alkaloids from Actinomadura sp. 5-2.</title>
        <authorList>
            <person name="Guo H."/>
            <person name="Benndorf R."/>
            <person name="Leichnitz D."/>
            <person name="Klassen J.L."/>
            <person name="Vollmers J."/>
            <person name="Gorls H."/>
            <person name="Steinacker M."/>
            <person name="Weigel C."/>
            <person name="Dahse H.M."/>
            <person name="Kaster A.K."/>
            <person name="de Beer Z.W."/>
            <person name="Poulsen M."/>
            <person name="Beemelmanns C."/>
        </authorList>
    </citation>
    <scope>NUCLEOTIDE SEQUENCE [LARGE SCALE GENOMIC DNA]</scope>
    <source>
        <strain evidence="2 3">5-2</strain>
    </source>
</reference>
<dbReference type="SUPFAM" id="SSF55729">
    <property type="entry name" value="Acyl-CoA N-acyltransferases (Nat)"/>
    <property type="match status" value="1"/>
</dbReference>